<protein>
    <recommendedName>
        <fullName evidence="8">mannosyl-oligosaccharide 1,3-1,6-alpha-mannosidase</fullName>
        <ecNumber evidence="8">3.2.1.114</ecNumber>
    </recommendedName>
    <alternativeName>
        <fullName evidence="9">Mannosyl-oligosaccharide 1,3-1,6-alpha-mannosidase</fullName>
    </alternativeName>
</protein>
<evidence type="ECO:0000256" key="3">
    <source>
        <dbReference type="ARBA" id="ARBA00022723"/>
    </source>
</evidence>
<keyword evidence="4" id="KW-0378">Hydrolase</keyword>
<dbReference type="SMART" id="SM00872">
    <property type="entry name" value="Alpha-mann_mid"/>
    <property type="match status" value="1"/>
</dbReference>
<evidence type="ECO:0000313" key="13">
    <source>
        <dbReference type="WBParaSite" id="jg17193"/>
    </source>
</evidence>
<dbReference type="InterPro" id="IPR050843">
    <property type="entry name" value="Glycosyl_Hydrlase_38"/>
</dbReference>
<comment type="similarity">
    <text evidence="2">Belongs to the glycosyl hydrolase 38 family.</text>
</comment>
<evidence type="ECO:0000256" key="5">
    <source>
        <dbReference type="ARBA" id="ARBA00022833"/>
    </source>
</evidence>
<sequence length="525" mass="61916">MSKIDNLIAFDDYTIQERGWKQGFSINYTMSQLEKEPRLEVIIMPFSHNDPGWLKTFEEYFEESTDAVITSSRKLLPLLKDLTFVWSEITFLDLWWTTHNESDRLAFKRSVRNGQMEILTGSWVMADEAGSHYFSTIMQLSEGHDPTMAYLLKECHIEHMVIQRVHYAVKKYLAKHRQLEFYWRQFWAGEDSKYDTFTHMLPFDSYDYTKSCGPDPEVCCQFEFRKLGKNCNEGGTPIVEIVSDNVKQKSNLLADQYRKKAQLYKSNVVLVPHGMDFMWSTEEEWKNEHKNLAELIKYINENEQEYHIHARFGTLKDYFAIVEKRIKDNHTALPTLSGDFLPYADKLDEYWSGYFTSRPFHKHLDRSVQNYLRSADILFSMANQKCSARVRERLTRRWLSLFQHHDAIAGTSRKKVMDDYANKMVTAIKSSQQVIEKSASYLLNMGSAKDNVLDVNEEYFFDKLPRQKIVKINSSFLLFNSLTFEREEVMCIWWTLLIVKYTTNHLGKMFHGQPATNQSILHHRH</sequence>
<dbReference type="AlphaFoldDB" id="A0A915DAF6"/>
<evidence type="ECO:0000256" key="7">
    <source>
        <dbReference type="ARBA" id="ARBA00059516"/>
    </source>
</evidence>
<comment type="cofactor">
    <cofactor evidence="1">
        <name>Zn(2+)</name>
        <dbReference type="ChEBI" id="CHEBI:29105"/>
    </cofactor>
</comment>
<dbReference type="SUPFAM" id="SSF88688">
    <property type="entry name" value="Families 57/38 glycoside transferase middle domain"/>
    <property type="match status" value="1"/>
</dbReference>
<dbReference type="EC" id="3.2.1.114" evidence="8"/>
<dbReference type="GO" id="GO:0006013">
    <property type="term" value="P:mannose metabolic process"/>
    <property type="evidence" value="ECO:0007669"/>
    <property type="project" value="InterPro"/>
</dbReference>
<dbReference type="GO" id="GO:0006491">
    <property type="term" value="P:N-glycan processing"/>
    <property type="evidence" value="ECO:0007669"/>
    <property type="project" value="TreeGrafter"/>
</dbReference>
<name>A0A915DAF6_9BILA</name>
<comment type="catalytic activity">
    <reaction evidence="10">
        <text>N(4)-{beta-D-GlcNAc-(1-&gt;2)-alpha-D-Man-(1-&gt;3)-[alpha-D-Man-(1-&gt;3)-[alpha-D-Man-(1-&gt;6)]-alpha-D-Man-(1-&gt;6)]-beta-D-Man-(1-&gt;4)-beta-D-GlcNAc-(1-&gt;4)-beta-D-GlcNAc}-L-asparaginyl-[protein] + 2 H2O = 2 alpha-D-mannopyranose + an N(4)-{beta-D-GlcNAc-(1-&gt;2)-alpha-D-Man-(1-&gt;3)-[alpha-D-Man-(1-&gt;6)]-beta-D-Man-(1-&gt;4)-beta-D-GlcNAc-(1-&gt;4)-beta-D-GlcNAc}-L-asparaginyl-[protein]</text>
        <dbReference type="Rhea" id="RHEA:56052"/>
        <dbReference type="Rhea" id="RHEA-COMP:14368"/>
        <dbReference type="Rhea" id="RHEA-COMP:14369"/>
        <dbReference type="ChEBI" id="CHEBI:15377"/>
        <dbReference type="ChEBI" id="CHEBI:28729"/>
        <dbReference type="ChEBI" id="CHEBI:60615"/>
        <dbReference type="ChEBI" id="CHEBI:60625"/>
        <dbReference type="EC" id="3.2.1.114"/>
    </reaction>
</comment>
<dbReference type="Proteomes" id="UP000887574">
    <property type="component" value="Unplaced"/>
</dbReference>
<keyword evidence="3" id="KW-0479">Metal-binding</keyword>
<evidence type="ECO:0000256" key="4">
    <source>
        <dbReference type="ARBA" id="ARBA00022801"/>
    </source>
</evidence>
<evidence type="ECO:0000256" key="9">
    <source>
        <dbReference type="ARBA" id="ARBA00083602"/>
    </source>
</evidence>
<evidence type="ECO:0000313" key="12">
    <source>
        <dbReference type="Proteomes" id="UP000887574"/>
    </source>
</evidence>
<dbReference type="WBParaSite" id="jg17193">
    <property type="protein sequence ID" value="jg17193"/>
    <property type="gene ID" value="jg17193"/>
</dbReference>
<keyword evidence="6" id="KW-0326">Glycosidase</keyword>
<evidence type="ECO:0000256" key="2">
    <source>
        <dbReference type="ARBA" id="ARBA00009792"/>
    </source>
</evidence>
<organism evidence="12 13">
    <name type="scientific">Ditylenchus dipsaci</name>
    <dbReference type="NCBI Taxonomy" id="166011"/>
    <lineage>
        <taxon>Eukaryota</taxon>
        <taxon>Metazoa</taxon>
        <taxon>Ecdysozoa</taxon>
        <taxon>Nematoda</taxon>
        <taxon>Chromadorea</taxon>
        <taxon>Rhabditida</taxon>
        <taxon>Tylenchina</taxon>
        <taxon>Tylenchomorpha</taxon>
        <taxon>Sphaerularioidea</taxon>
        <taxon>Anguinidae</taxon>
        <taxon>Anguininae</taxon>
        <taxon>Ditylenchus</taxon>
    </lineage>
</organism>
<dbReference type="FunFam" id="1.20.1270.50:FF:000001">
    <property type="entry name" value="Alpha-mannosidase"/>
    <property type="match status" value="1"/>
</dbReference>
<comment type="function">
    <text evidence="7">Catalyzes the first committed step in the biosynthesis of complex N-glycans. It controls conversion of high mannose to complex N-glycans; the final hydrolytic step in the N-glycan maturation pathway.</text>
</comment>
<evidence type="ECO:0000256" key="1">
    <source>
        <dbReference type="ARBA" id="ARBA00001947"/>
    </source>
</evidence>
<dbReference type="InterPro" id="IPR027291">
    <property type="entry name" value="Glyco_hydro_38_N_sf"/>
</dbReference>
<dbReference type="InterPro" id="IPR037094">
    <property type="entry name" value="Glyco_hydro_38_cen_sf"/>
</dbReference>
<dbReference type="InterPro" id="IPR028995">
    <property type="entry name" value="Glyco_hydro_57/38_cen_sf"/>
</dbReference>
<dbReference type="Gene3D" id="1.20.1270.50">
    <property type="entry name" value="Glycoside hydrolase family 38, central domain"/>
    <property type="match status" value="1"/>
</dbReference>
<accession>A0A915DAF6</accession>
<evidence type="ECO:0000256" key="8">
    <source>
        <dbReference type="ARBA" id="ARBA00066412"/>
    </source>
</evidence>
<dbReference type="PANTHER" id="PTHR11607">
    <property type="entry name" value="ALPHA-MANNOSIDASE"/>
    <property type="match status" value="1"/>
</dbReference>
<dbReference type="SUPFAM" id="SSF88713">
    <property type="entry name" value="Glycoside hydrolase/deacetylase"/>
    <property type="match status" value="1"/>
</dbReference>
<dbReference type="Pfam" id="PF01074">
    <property type="entry name" value="Glyco_hydro_38N"/>
    <property type="match status" value="1"/>
</dbReference>
<keyword evidence="5" id="KW-0862">Zinc</keyword>
<reference evidence="13" key="1">
    <citation type="submission" date="2022-11" db="UniProtKB">
        <authorList>
            <consortium name="WormBaseParasite"/>
        </authorList>
    </citation>
    <scope>IDENTIFICATION</scope>
</reference>
<dbReference type="InterPro" id="IPR000602">
    <property type="entry name" value="Glyco_hydro_38_N"/>
</dbReference>
<feature type="domain" description="Glycoside hydrolase family 38 central" evidence="11">
    <location>
        <begin position="349"/>
        <end position="424"/>
    </location>
</feature>
<dbReference type="Gene3D" id="3.20.110.10">
    <property type="entry name" value="Glycoside hydrolase 38, N terminal domain"/>
    <property type="match status" value="2"/>
</dbReference>
<dbReference type="PANTHER" id="PTHR11607:SF3">
    <property type="entry name" value="LYSOSOMAL ALPHA-MANNOSIDASE"/>
    <property type="match status" value="1"/>
</dbReference>
<keyword evidence="12" id="KW-1185">Reference proteome</keyword>
<dbReference type="GO" id="GO:0000139">
    <property type="term" value="C:Golgi membrane"/>
    <property type="evidence" value="ECO:0007669"/>
    <property type="project" value="TreeGrafter"/>
</dbReference>
<evidence type="ECO:0000259" key="11">
    <source>
        <dbReference type="SMART" id="SM00872"/>
    </source>
</evidence>
<dbReference type="InterPro" id="IPR011330">
    <property type="entry name" value="Glyco_hydro/deAcase_b/a-brl"/>
</dbReference>
<dbReference type="Pfam" id="PF09261">
    <property type="entry name" value="Alpha-mann_mid"/>
    <property type="match status" value="1"/>
</dbReference>
<dbReference type="GO" id="GO:0004572">
    <property type="term" value="F:mannosyl-oligosaccharide 1,3-1,6-alpha-mannosidase activity"/>
    <property type="evidence" value="ECO:0007669"/>
    <property type="project" value="UniProtKB-EC"/>
</dbReference>
<dbReference type="GO" id="GO:0046872">
    <property type="term" value="F:metal ion binding"/>
    <property type="evidence" value="ECO:0007669"/>
    <property type="project" value="UniProtKB-KW"/>
</dbReference>
<dbReference type="InterPro" id="IPR015341">
    <property type="entry name" value="Glyco_hydro_38_cen"/>
</dbReference>
<evidence type="ECO:0000256" key="10">
    <source>
        <dbReference type="ARBA" id="ARBA00093232"/>
    </source>
</evidence>
<proteinExistence type="inferred from homology"/>
<evidence type="ECO:0000256" key="6">
    <source>
        <dbReference type="ARBA" id="ARBA00023295"/>
    </source>
</evidence>